<comment type="subcellular location">
    <subcellularLocation>
        <location evidence="1 7">Cell membrane</location>
        <topology evidence="1 7">Multi-pass membrane protein</topology>
    </subcellularLocation>
</comment>
<evidence type="ECO:0000256" key="1">
    <source>
        <dbReference type="ARBA" id="ARBA00004651"/>
    </source>
</evidence>
<dbReference type="OrthoDB" id="42781at2"/>
<evidence type="ECO:0000259" key="8">
    <source>
        <dbReference type="PROSITE" id="PS50928"/>
    </source>
</evidence>
<dbReference type="PANTHER" id="PTHR43227">
    <property type="entry name" value="BLL4140 PROTEIN"/>
    <property type="match status" value="1"/>
</dbReference>
<dbReference type="InterPro" id="IPR035906">
    <property type="entry name" value="MetI-like_sf"/>
</dbReference>
<keyword evidence="4 7" id="KW-0812">Transmembrane</keyword>
<organism evidence="9 10">
    <name type="scientific">Faecalicatena orotica</name>
    <dbReference type="NCBI Taxonomy" id="1544"/>
    <lineage>
        <taxon>Bacteria</taxon>
        <taxon>Bacillati</taxon>
        <taxon>Bacillota</taxon>
        <taxon>Clostridia</taxon>
        <taxon>Lachnospirales</taxon>
        <taxon>Lachnospiraceae</taxon>
        <taxon>Faecalicatena</taxon>
    </lineage>
</organism>
<sequence length="294" mass="32650">MKSFYSKRAKLVFILPGFILFTVFVIYSIVPCFIMSLQNHNGAASLGWVGIENYVTTLKSPAFWAAHKNTYWLLALELLVGIPGSLLLALMLDRAGKAAKAIYRFAALFPIVLSVAVVGKFFVLGIFDTNVGLLNSILNSVGLENLTRSWLSDSKTVMTCIAIAYIWQYLGMNSLLFYTGIRTIPGEFYEAALIDGAGFLKASIHITIPLLQDVLKYVLIGATIGTLGMYSQIAIMTRGGPGRASRTVIYEMFYQAFKTNRFGYGCAIALLFLLECIFWAFIINKFVAREPIEY</sequence>
<keyword evidence="3" id="KW-1003">Cell membrane</keyword>
<keyword evidence="2 7" id="KW-0813">Transport</keyword>
<comment type="caution">
    <text evidence="9">The sequence shown here is derived from an EMBL/GenBank/DDBJ whole genome shotgun (WGS) entry which is preliminary data.</text>
</comment>
<dbReference type="Proteomes" id="UP000245845">
    <property type="component" value="Unassembled WGS sequence"/>
</dbReference>
<name>A0A2Y9BKZ3_9FIRM</name>
<dbReference type="Pfam" id="PF00528">
    <property type="entry name" value="BPD_transp_1"/>
    <property type="match status" value="1"/>
</dbReference>
<evidence type="ECO:0000313" key="9">
    <source>
        <dbReference type="EMBL" id="PWJ19062.1"/>
    </source>
</evidence>
<keyword evidence="9" id="KW-0762">Sugar transport</keyword>
<evidence type="ECO:0000256" key="7">
    <source>
        <dbReference type="RuleBase" id="RU363032"/>
    </source>
</evidence>
<evidence type="ECO:0000256" key="6">
    <source>
        <dbReference type="ARBA" id="ARBA00023136"/>
    </source>
</evidence>
<comment type="similarity">
    <text evidence="7">Belongs to the binding-protein-dependent transport system permease family.</text>
</comment>
<dbReference type="InterPro" id="IPR050809">
    <property type="entry name" value="UgpAE/MalFG_permease"/>
</dbReference>
<feature type="transmembrane region" description="Helical" evidence="7">
    <location>
        <begin position="156"/>
        <end position="179"/>
    </location>
</feature>
<dbReference type="PANTHER" id="PTHR43227:SF8">
    <property type="entry name" value="DIACETYLCHITOBIOSE UPTAKE SYSTEM PERMEASE PROTEIN DASB"/>
    <property type="match status" value="1"/>
</dbReference>
<dbReference type="GO" id="GO:0005886">
    <property type="term" value="C:plasma membrane"/>
    <property type="evidence" value="ECO:0007669"/>
    <property type="project" value="UniProtKB-SubCell"/>
</dbReference>
<accession>A0A2Y9BKZ3</accession>
<evidence type="ECO:0000256" key="3">
    <source>
        <dbReference type="ARBA" id="ARBA00022475"/>
    </source>
</evidence>
<keyword evidence="6 7" id="KW-0472">Membrane</keyword>
<dbReference type="InterPro" id="IPR000515">
    <property type="entry name" value="MetI-like"/>
</dbReference>
<dbReference type="CDD" id="cd06261">
    <property type="entry name" value="TM_PBP2"/>
    <property type="match status" value="1"/>
</dbReference>
<protein>
    <submittedName>
        <fullName evidence="9">Multiple sugar transport system permease protein/raffinose/stachyose/melibiose transport system permease protein</fullName>
    </submittedName>
</protein>
<feature type="transmembrane region" description="Helical" evidence="7">
    <location>
        <begin position="217"/>
        <end position="236"/>
    </location>
</feature>
<dbReference type="RefSeq" id="WP_109733923.1">
    <property type="nucleotide sequence ID" value="NZ_BAAACK010000028.1"/>
</dbReference>
<dbReference type="EMBL" id="QGDL01000024">
    <property type="protein sequence ID" value="PWJ19062.1"/>
    <property type="molecule type" value="Genomic_DNA"/>
</dbReference>
<proteinExistence type="inferred from homology"/>
<keyword evidence="5 7" id="KW-1133">Transmembrane helix</keyword>
<reference evidence="9 10" key="1">
    <citation type="submission" date="2018-05" db="EMBL/GenBank/DDBJ databases">
        <title>The Hungate 1000. A catalogue of reference genomes from the rumen microbiome.</title>
        <authorList>
            <person name="Kelly W."/>
        </authorList>
    </citation>
    <scope>NUCLEOTIDE SEQUENCE [LARGE SCALE GENOMIC DNA]</scope>
    <source>
        <strain evidence="9 10">NLAE-zl-C242</strain>
    </source>
</reference>
<feature type="transmembrane region" description="Helical" evidence="7">
    <location>
        <begin position="262"/>
        <end position="282"/>
    </location>
</feature>
<evidence type="ECO:0000256" key="2">
    <source>
        <dbReference type="ARBA" id="ARBA00022448"/>
    </source>
</evidence>
<feature type="domain" description="ABC transmembrane type-1" evidence="8">
    <location>
        <begin position="67"/>
        <end position="283"/>
    </location>
</feature>
<dbReference type="PROSITE" id="PS50928">
    <property type="entry name" value="ABC_TM1"/>
    <property type="match status" value="1"/>
</dbReference>
<evidence type="ECO:0000256" key="4">
    <source>
        <dbReference type="ARBA" id="ARBA00022692"/>
    </source>
</evidence>
<feature type="transmembrane region" description="Helical" evidence="7">
    <location>
        <begin position="12"/>
        <end position="37"/>
    </location>
</feature>
<dbReference type="Gene3D" id="1.10.3720.10">
    <property type="entry name" value="MetI-like"/>
    <property type="match status" value="1"/>
</dbReference>
<gene>
    <name evidence="9" type="ORF">A8806_12424</name>
</gene>
<evidence type="ECO:0000313" key="10">
    <source>
        <dbReference type="Proteomes" id="UP000245845"/>
    </source>
</evidence>
<keyword evidence="10" id="KW-1185">Reference proteome</keyword>
<feature type="transmembrane region" description="Helical" evidence="7">
    <location>
        <begin position="102"/>
        <end position="127"/>
    </location>
</feature>
<evidence type="ECO:0000256" key="5">
    <source>
        <dbReference type="ARBA" id="ARBA00022989"/>
    </source>
</evidence>
<feature type="transmembrane region" description="Helical" evidence="7">
    <location>
        <begin position="71"/>
        <end position="90"/>
    </location>
</feature>
<dbReference type="GO" id="GO:0055085">
    <property type="term" value="P:transmembrane transport"/>
    <property type="evidence" value="ECO:0007669"/>
    <property type="project" value="InterPro"/>
</dbReference>
<dbReference type="SUPFAM" id="SSF161098">
    <property type="entry name" value="MetI-like"/>
    <property type="match status" value="1"/>
</dbReference>
<dbReference type="AlphaFoldDB" id="A0A2Y9BKZ3"/>